<sequence length="49" mass="5281">MRIAARHGVTVPVNARLVALIHEAEQARRTWSAQALLAELHGVQVPTAA</sequence>
<dbReference type="EMBL" id="CP060412">
    <property type="protein sequence ID" value="QNJ99912.1"/>
    <property type="molecule type" value="Genomic_DNA"/>
</dbReference>
<organism evidence="1 2">
    <name type="scientific">Dyella telluris</name>
    <dbReference type="NCBI Taxonomy" id="2763498"/>
    <lineage>
        <taxon>Bacteria</taxon>
        <taxon>Pseudomonadati</taxon>
        <taxon>Pseudomonadota</taxon>
        <taxon>Gammaproteobacteria</taxon>
        <taxon>Lysobacterales</taxon>
        <taxon>Rhodanobacteraceae</taxon>
        <taxon>Dyella</taxon>
    </lineage>
</organism>
<protein>
    <recommendedName>
        <fullName evidence="3">Ketopantoate reductase C-terminal domain-containing protein</fullName>
    </recommendedName>
</protein>
<proteinExistence type="predicted"/>
<evidence type="ECO:0008006" key="3">
    <source>
        <dbReference type="Google" id="ProtNLM"/>
    </source>
</evidence>
<dbReference type="RefSeq" id="WP_187055402.1">
    <property type="nucleotide sequence ID" value="NZ_CP060412.1"/>
</dbReference>
<evidence type="ECO:0000313" key="2">
    <source>
        <dbReference type="Proteomes" id="UP000515873"/>
    </source>
</evidence>
<dbReference type="Proteomes" id="UP000515873">
    <property type="component" value="Chromosome"/>
</dbReference>
<dbReference type="AlphaFoldDB" id="A0A7G8PZF5"/>
<accession>A0A7G8PZF5</accession>
<keyword evidence="2" id="KW-1185">Reference proteome</keyword>
<dbReference type="KEGG" id="dtl:H8F01_12255"/>
<gene>
    <name evidence="1" type="ORF">H8F01_12255</name>
</gene>
<name>A0A7G8PZF5_9GAMM</name>
<evidence type="ECO:0000313" key="1">
    <source>
        <dbReference type="EMBL" id="QNJ99912.1"/>
    </source>
</evidence>
<reference evidence="1 2" key="1">
    <citation type="submission" date="2020-08" db="EMBL/GenBank/DDBJ databases">
        <title>Dyella sp. G9 isolated from forest soil.</title>
        <authorList>
            <person name="Fu J."/>
            <person name="Qiu L."/>
        </authorList>
    </citation>
    <scope>NUCLEOTIDE SEQUENCE [LARGE SCALE GENOMIC DNA]</scope>
    <source>
        <strain evidence="1 2">G9</strain>
    </source>
</reference>